<proteinExistence type="predicted"/>
<sequence>MVERQRSVAREKKITGFDVRNINKIFFADISRKPAQLKSEILKALENVPNELNKRFESM</sequence>
<reference evidence="1" key="1">
    <citation type="submission" date="2019-01" db="EMBL/GenBank/DDBJ databases">
        <title>Salmonella strain 1423 plasmid sequences.</title>
        <authorList>
            <person name="Chen K."/>
            <person name="Chen S."/>
        </authorList>
    </citation>
    <scope>NUCLEOTIDE SEQUENCE</scope>
    <source>
        <strain evidence="1">Sa1423</strain>
        <plasmid evidence="1">pSa1423-160k</plasmid>
    </source>
</reference>
<organism evidence="1">
    <name type="scientific">Salmonella sp</name>
    <dbReference type="NCBI Taxonomy" id="599"/>
    <lineage>
        <taxon>Bacteria</taxon>
        <taxon>Pseudomonadati</taxon>
        <taxon>Pseudomonadota</taxon>
        <taxon>Gammaproteobacteria</taxon>
        <taxon>Enterobacterales</taxon>
        <taxon>Enterobacteriaceae</taxon>
        <taxon>Salmonella</taxon>
    </lineage>
</organism>
<dbReference type="AlphaFoldDB" id="A0A482ETZ4"/>
<accession>A0A482ETZ4</accession>
<gene>
    <name evidence="1" type="ORF">NNIBIDOC_00220</name>
</gene>
<geneLocation type="plasmid" evidence="1">
    <name>pSa1423-160k</name>
</geneLocation>
<protein>
    <submittedName>
        <fullName evidence="1">Uncharacterized protein</fullName>
    </submittedName>
</protein>
<dbReference type="RefSeq" id="WP_225312287.1">
    <property type="nucleotide sequence ID" value="NZ_MK356558.1"/>
</dbReference>
<evidence type="ECO:0000313" key="1">
    <source>
        <dbReference type="EMBL" id="QBM91546.1"/>
    </source>
</evidence>
<name>A0A482ETZ4_SALSP</name>
<dbReference type="EMBL" id="MK356558">
    <property type="protein sequence ID" value="QBM91546.1"/>
    <property type="molecule type" value="Genomic_DNA"/>
</dbReference>
<keyword evidence="1" id="KW-0614">Plasmid</keyword>